<dbReference type="Gene3D" id="1.20.1250.20">
    <property type="entry name" value="MFS general substrate transporter like domains"/>
    <property type="match status" value="1"/>
</dbReference>
<feature type="transmembrane region" description="Helical" evidence="6">
    <location>
        <begin position="168"/>
        <end position="187"/>
    </location>
</feature>
<dbReference type="CDD" id="cd17316">
    <property type="entry name" value="MFS_SV2_like"/>
    <property type="match status" value="1"/>
</dbReference>
<keyword evidence="5 6" id="KW-0472">Membrane</keyword>
<dbReference type="GO" id="GO:0022857">
    <property type="term" value="F:transmembrane transporter activity"/>
    <property type="evidence" value="ECO:0007669"/>
    <property type="project" value="InterPro"/>
</dbReference>
<feature type="domain" description="Major facilitator superfamily (MFS) profile" evidence="7">
    <location>
        <begin position="103"/>
        <end position="345"/>
    </location>
</feature>
<feature type="transmembrane region" description="Helical" evidence="6">
    <location>
        <begin position="255"/>
        <end position="278"/>
    </location>
</feature>
<dbReference type="RefSeq" id="WP_343070026.1">
    <property type="nucleotide sequence ID" value="NZ_JACHBI010000017.1"/>
</dbReference>
<feature type="transmembrane region" description="Helical" evidence="6">
    <location>
        <begin position="193"/>
        <end position="215"/>
    </location>
</feature>
<evidence type="ECO:0000256" key="3">
    <source>
        <dbReference type="ARBA" id="ARBA00022692"/>
    </source>
</evidence>
<evidence type="ECO:0000313" key="9">
    <source>
        <dbReference type="Proteomes" id="UP000549882"/>
    </source>
</evidence>
<keyword evidence="4 6" id="KW-1133">Transmembrane helix</keyword>
<feature type="transmembrane region" description="Helical" evidence="6">
    <location>
        <begin position="227"/>
        <end position="249"/>
    </location>
</feature>
<evidence type="ECO:0000256" key="1">
    <source>
        <dbReference type="ARBA" id="ARBA00004370"/>
    </source>
</evidence>
<dbReference type="PANTHER" id="PTHR48020:SF12">
    <property type="entry name" value="PROTON MYO-INOSITOL COTRANSPORTER"/>
    <property type="match status" value="1"/>
</dbReference>
<dbReference type="InterPro" id="IPR050814">
    <property type="entry name" value="Myo-inositol_Transporter"/>
</dbReference>
<dbReference type="AlphaFoldDB" id="A0A7W8XX48"/>
<dbReference type="InterPro" id="IPR005828">
    <property type="entry name" value="MFS_sugar_transport-like"/>
</dbReference>
<comment type="caution">
    <text evidence="8">The sequence shown here is derived from an EMBL/GenBank/DDBJ whole genome shotgun (WGS) entry which is preliminary data.</text>
</comment>
<keyword evidence="2" id="KW-0813">Transport</keyword>
<keyword evidence="3 6" id="KW-0812">Transmembrane</keyword>
<organism evidence="8 9">
    <name type="scientific">Rhizobium paranaense</name>
    <dbReference type="NCBI Taxonomy" id="1650438"/>
    <lineage>
        <taxon>Bacteria</taxon>
        <taxon>Pseudomonadati</taxon>
        <taxon>Pseudomonadota</taxon>
        <taxon>Alphaproteobacteria</taxon>
        <taxon>Hyphomicrobiales</taxon>
        <taxon>Rhizobiaceae</taxon>
        <taxon>Rhizobium/Agrobacterium group</taxon>
        <taxon>Rhizobium</taxon>
    </lineage>
</organism>
<dbReference type="InterPro" id="IPR020846">
    <property type="entry name" value="MFS_dom"/>
</dbReference>
<gene>
    <name evidence="8" type="ORF">GGD50_005807</name>
</gene>
<dbReference type="InterPro" id="IPR036259">
    <property type="entry name" value="MFS_trans_sf"/>
</dbReference>
<dbReference type="SUPFAM" id="SSF103473">
    <property type="entry name" value="MFS general substrate transporter"/>
    <property type="match status" value="1"/>
</dbReference>
<evidence type="ECO:0000256" key="6">
    <source>
        <dbReference type="SAM" id="Phobius"/>
    </source>
</evidence>
<evidence type="ECO:0000256" key="5">
    <source>
        <dbReference type="ARBA" id="ARBA00023136"/>
    </source>
</evidence>
<evidence type="ECO:0000313" key="8">
    <source>
        <dbReference type="EMBL" id="MBB5577156.1"/>
    </source>
</evidence>
<evidence type="ECO:0000256" key="2">
    <source>
        <dbReference type="ARBA" id="ARBA00022448"/>
    </source>
</evidence>
<proteinExistence type="predicted"/>
<keyword evidence="9" id="KW-1185">Reference proteome</keyword>
<dbReference type="EMBL" id="JACHBI010000017">
    <property type="protein sequence ID" value="MBB5577156.1"/>
    <property type="molecule type" value="Genomic_DNA"/>
</dbReference>
<evidence type="ECO:0000256" key="4">
    <source>
        <dbReference type="ARBA" id="ARBA00022989"/>
    </source>
</evidence>
<dbReference type="Pfam" id="PF00083">
    <property type="entry name" value="Sugar_tr"/>
    <property type="match status" value="1"/>
</dbReference>
<dbReference type="GO" id="GO:0016020">
    <property type="term" value="C:membrane"/>
    <property type="evidence" value="ECO:0007669"/>
    <property type="project" value="UniProtKB-SubCell"/>
</dbReference>
<dbReference type="Proteomes" id="UP000549882">
    <property type="component" value="Unassembled WGS sequence"/>
</dbReference>
<dbReference type="PROSITE" id="PS50850">
    <property type="entry name" value="MFS"/>
    <property type="match status" value="1"/>
</dbReference>
<reference evidence="8 9" key="1">
    <citation type="submission" date="2020-08" db="EMBL/GenBank/DDBJ databases">
        <title>Genomic Encyclopedia of Type Strains, Phase IV (KMG-V): Genome sequencing to study the core and pangenomes of soil and plant-associated prokaryotes.</title>
        <authorList>
            <person name="Whitman W."/>
        </authorList>
    </citation>
    <scope>NUCLEOTIDE SEQUENCE [LARGE SCALE GENOMIC DNA]</scope>
    <source>
        <strain evidence="8 9">SEMIA 4064</strain>
    </source>
</reference>
<evidence type="ECO:0000259" key="7">
    <source>
        <dbReference type="PROSITE" id="PS50850"/>
    </source>
</evidence>
<protein>
    <submittedName>
        <fullName evidence="8">Fucose permease</fullName>
    </submittedName>
</protein>
<accession>A0A7W8XX48</accession>
<sequence>MFSAYQGITATAIDAMRTDGFDVAPSTELSRRLKNQCIWEEPLWRSLDRPVASQHLRQAAAIGNAYRQLKEETMLLEREAAAAGVAIGEETSTAFKRRFMIRMIAVLTGGMLLDGYILGVIGPVTTVMKQDMGMSTADMGLIASAALFGILIGSPLGGWAGDKFGRKPLFMIDMALFVLASAMQFFIDSVEMLFAVRLLMGVAIGAEYSVGWPQMSEFAPARLRGRLMGVTILAWCGGFMIGYTAGYILNLPTPLPWRFIIGTSTLIAVVLFVARLGLPESPRSLWSKGRKNEARVIARKYLESAGDMADMENEDTNVMSELHKGRSAGMTGAPWRYSPADDIGP</sequence>
<name>A0A7W8XX48_9HYPH</name>
<comment type="subcellular location">
    <subcellularLocation>
        <location evidence="1">Membrane</location>
    </subcellularLocation>
</comment>
<dbReference type="PANTHER" id="PTHR48020">
    <property type="entry name" value="PROTON MYO-INOSITOL COTRANSPORTER"/>
    <property type="match status" value="1"/>
</dbReference>
<feature type="transmembrane region" description="Helical" evidence="6">
    <location>
        <begin position="141"/>
        <end position="161"/>
    </location>
</feature>
<feature type="transmembrane region" description="Helical" evidence="6">
    <location>
        <begin position="99"/>
        <end position="121"/>
    </location>
</feature>